<dbReference type="PANTHER" id="PTHR43285">
    <property type="entry name" value="ANTHRANILATE PHOSPHORIBOSYLTRANSFERASE"/>
    <property type="match status" value="1"/>
</dbReference>
<dbReference type="SUPFAM" id="SSF52418">
    <property type="entry name" value="Nucleoside phosphorylase/phosphoribosyltransferase catalytic domain"/>
    <property type="match status" value="1"/>
</dbReference>
<evidence type="ECO:0000313" key="4">
    <source>
        <dbReference type="EMBL" id="OFC72007.1"/>
    </source>
</evidence>
<keyword evidence="1" id="KW-0328">Glycosyltransferase</keyword>
<dbReference type="Gene3D" id="1.20.970.10">
    <property type="entry name" value="Transferase, Pyrimidine Nucleoside Phosphorylase, Chain C"/>
    <property type="match status" value="1"/>
</dbReference>
<reference evidence="4 5" key="1">
    <citation type="submission" date="2016-08" db="EMBL/GenBank/DDBJ databases">
        <authorList>
            <person name="Seilhamer J.J."/>
        </authorList>
    </citation>
    <scope>NUCLEOTIDE SEQUENCE [LARGE SCALE GENOMIC DNA]</scope>
    <source>
        <strain evidence="4 5">KCTC 42603</strain>
    </source>
</reference>
<dbReference type="GO" id="GO:0004048">
    <property type="term" value="F:anthranilate phosphoribosyltransferase activity"/>
    <property type="evidence" value="ECO:0007669"/>
    <property type="project" value="InterPro"/>
</dbReference>
<dbReference type="InterPro" id="IPR017459">
    <property type="entry name" value="Glycosyl_Trfase_fam3_N_dom"/>
</dbReference>
<evidence type="ECO:0000256" key="2">
    <source>
        <dbReference type="ARBA" id="ARBA00022679"/>
    </source>
</evidence>
<dbReference type="Pfam" id="PF02885">
    <property type="entry name" value="Glycos_trans_3N"/>
    <property type="match status" value="1"/>
</dbReference>
<keyword evidence="5" id="KW-1185">Reference proteome</keyword>
<dbReference type="OrthoDB" id="9768896at2"/>
<feature type="domain" description="Glycosyl transferase family 3 N-terminal" evidence="3">
    <location>
        <begin position="7"/>
        <end position="69"/>
    </location>
</feature>
<dbReference type="InterPro" id="IPR035902">
    <property type="entry name" value="Nuc_phospho_transferase"/>
</dbReference>
<evidence type="ECO:0000259" key="3">
    <source>
        <dbReference type="Pfam" id="PF02885"/>
    </source>
</evidence>
<comment type="caution">
    <text evidence="4">The sequence shown here is derived from an EMBL/GenBank/DDBJ whole genome shotgun (WGS) entry which is preliminary data.</text>
</comment>
<dbReference type="Proteomes" id="UP000175691">
    <property type="component" value="Unassembled WGS sequence"/>
</dbReference>
<evidence type="ECO:0000256" key="1">
    <source>
        <dbReference type="ARBA" id="ARBA00022676"/>
    </source>
</evidence>
<dbReference type="GO" id="GO:0005829">
    <property type="term" value="C:cytosol"/>
    <property type="evidence" value="ECO:0007669"/>
    <property type="project" value="TreeGrafter"/>
</dbReference>
<dbReference type="InterPro" id="IPR005940">
    <property type="entry name" value="Anthranilate_Pribosyl_Tfrase"/>
</dbReference>
<dbReference type="GO" id="GO:0000162">
    <property type="term" value="P:L-tryptophan biosynthetic process"/>
    <property type="evidence" value="ECO:0007669"/>
    <property type="project" value="InterPro"/>
</dbReference>
<dbReference type="NCBIfam" id="NF006564">
    <property type="entry name" value="PRK09071.1"/>
    <property type="match status" value="1"/>
</dbReference>
<dbReference type="PANTHER" id="PTHR43285:SF2">
    <property type="entry name" value="ANTHRANILATE PHOSPHORIBOSYLTRANSFERASE"/>
    <property type="match status" value="1"/>
</dbReference>
<dbReference type="STRING" id="1656094.BFC18_04700"/>
<dbReference type="EMBL" id="MDHN01000008">
    <property type="protein sequence ID" value="OFC72007.1"/>
    <property type="molecule type" value="Genomic_DNA"/>
</dbReference>
<dbReference type="SUPFAM" id="SSF47648">
    <property type="entry name" value="Nucleoside phosphorylase/phosphoribosyltransferase N-terminal domain"/>
    <property type="match status" value="1"/>
</dbReference>
<keyword evidence="2" id="KW-0808">Transferase</keyword>
<evidence type="ECO:0000313" key="5">
    <source>
        <dbReference type="Proteomes" id="UP000175691"/>
    </source>
</evidence>
<sequence length="330" mass="36935">MSQEFSQYIKIIGKGQKGSRSLTQEEAFTAMKMLLAGEVTGDQRGAFLMLLRTREETPDEVIGFVRACHELIPAEIKALKPQVDIGCYAGKRRQLPWYLLSAALLAKSGKKVFLHGAHEPGSGRLYASHVLPTLGLPAVESASAAKSQLDTQGVTYLDLGIVLPPLNTLIKLREFFGLRSCANTLARLLNPTAAPYCVQGVYHMHLDHKHRHVNEAFRDYASLCFRGDGGDPEVNSERPTELFITRLGETEMPVLPEMTEKWAMKDREMDIDDMLAFWRGDIEHQYGAQAVHATLVAYLMLSEAQSQDEAKLQARSMWEQRDKAALPFQF</sequence>
<dbReference type="Gene3D" id="3.40.1030.10">
    <property type="entry name" value="Nucleoside phosphorylase/phosphoribosyltransferase catalytic domain"/>
    <property type="match status" value="1"/>
</dbReference>
<gene>
    <name evidence="4" type="ORF">BFC18_04700</name>
</gene>
<organism evidence="4 5">
    <name type="scientific">Alteromonas confluentis</name>
    <dbReference type="NCBI Taxonomy" id="1656094"/>
    <lineage>
        <taxon>Bacteria</taxon>
        <taxon>Pseudomonadati</taxon>
        <taxon>Pseudomonadota</taxon>
        <taxon>Gammaproteobacteria</taxon>
        <taxon>Alteromonadales</taxon>
        <taxon>Alteromonadaceae</taxon>
        <taxon>Alteromonas/Salinimonas group</taxon>
        <taxon>Alteromonas</taxon>
    </lineage>
</organism>
<dbReference type="AlphaFoldDB" id="A0A1E7ZET7"/>
<proteinExistence type="predicted"/>
<accession>A0A1E7ZET7</accession>
<name>A0A1E7ZET7_9ALTE</name>
<dbReference type="RefSeq" id="WP_070123789.1">
    <property type="nucleotide sequence ID" value="NZ_MDHN01000008.1"/>
</dbReference>
<dbReference type="InterPro" id="IPR036320">
    <property type="entry name" value="Glycosyl_Trfase_fam3_N_dom_sf"/>
</dbReference>
<protein>
    <recommendedName>
        <fullName evidence="3">Glycosyl transferase family 3 N-terminal domain-containing protein</fullName>
    </recommendedName>
</protein>